<comment type="caution">
    <text evidence="2">The sequence shown here is derived from an EMBL/GenBank/DDBJ whole genome shotgun (WGS) entry which is preliminary data.</text>
</comment>
<gene>
    <name evidence="2" type="ORF">ACFSYJ_08015</name>
</gene>
<keyword evidence="3" id="KW-1185">Reference proteome</keyword>
<accession>A0ABW5GE21</accession>
<protein>
    <submittedName>
        <fullName evidence="2">Uncharacterized protein</fullName>
    </submittedName>
</protein>
<keyword evidence="1" id="KW-0732">Signal</keyword>
<evidence type="ECO:0000313" key="2">
    <source>
        <dbReference type="EMBL" id="MFD2458540.1"/>
    </source>
</evidence>
<dbReference type="EMBL" id="JBHUKU010000004">
    <property type="protein sequence ID" value="MFD2458540.1"/>
    <property type="molecule type" value="Genomic_DNA"/>
</dbReference>
<evidence type="ECO:0000256" key="1">
    <source>
        <dbReference type="SAM" id="SignalP"/>
    </source>
</evidence>
<feature type="signal peptide" evidence="1">
    <location>
        <begin position="1"/>
        <end position="24"/>
    </location>
</feature>
<name>A0ABW5GE21_9PSEU</name>
<proteinExistence type="predicted"/>
<organism evidence="2 3">
    <name type="scientific">Amycolatopsis samaneae</name>
    <dbReference type="NCBI Taxonomy" id="664691"/>
    <lineage>
        <taxon>Bacteria</taxon>
        <taxon>Bacillati</taxon>
        <taxon>Actinomycetota</taxon>
        <taxon>Actinomycetes</taxon>
        <taxon>Pseudonocardiales</taxon>
        <taxon>Pseudonocardiaceae</taxon>
        <taxon>Amycolatopsis</taxon>
    </lineage>
</organism>
<evidence type="ECO:0000313" key="3">
    <source>
        <dbReference type="Proteomes" id="UP001597419"/>
    </source>
</evidence>
<reference evidence="3" key="1">
    <citation type="journal article" date="2019" name="Int. J. Syst. Evol. Microbiol.">
        <title>The Global Catalogue of Microorganisms (GCM) 10K type strain sequencing project: providing services to taxonomists for standard genome sequencing and annotation.</title>
        <authorList>
            <consortium name="The Broad Institute Genomics Platform"/>
            <consortium name="The Broad Institute Genome Sequencing Center for Infectious Disease"/>
            <person name="Wu L."/>
            <person name="Ma J."/>
        </authorList>
    </citation>
    <scope>NUCLEOTIDE SEQUENCE [LARGE SCALE GENOMIC DNA]</scope>
    <source>
        <strain evidence="3">CGMCC 4.7643</strain>
    </source>
</reference>
<feature type="chain" id="PRO_5046165773" evidence="1">
    <location>
        <begin position="25"/>
        <end position="83"/>
    </location>
</feature>
<dbReference type="Proteomes" id="UP001597419">
    <property type="component" value="Unassembled WGS sequence"/>
</dbReference>
<sequence length="83" mass="8802">MFGKAAIPVLVLAAGALVPMAPSAAASTQSVPDCVGYAVDEGDAEVDVAFQACTQGSLLDCYRTFRDEYGRQEWALEACKLRD</sequence>
<dbReference type="RefSeq" id="WP_345387835.1">
    <property type="nucleotide sequence ID" value="NZ_BAABHG010000002.1"/>
</dbReference>